<keyword evidence="2" id="KW-1133">Transmembrane helix</keyword>
<keyword evidence="1" id="KW-0175">Coiled coil</keyword>
<evidence type="ECO:0000256" key="2">
    <source>
        <dbReference type="SAM" id="Phobius"/>
    </source>
</evidence>
<organism evidence="3 4">
    <name type="scientific">Polyplosphaeria fusca</name>
    <dbReference type="NCBI Taxonomy" id="682080"/>
    <lineage>
        <taxon>Eukaryota</taxon>
        <taxon>Fungi</taxon>
        <taxon>Dikarya</taxon>
        <taxon>Ascomycota</taxon>
        <taxon>Pezizomycotina</taxon>
        <taxon>Dothideomycetes</taxon>
        <taxon>Pleosporomycetidae</taxon>
        <taxon>Pleosporales</taxon>
        <taxon>Tetraplosphaeriaceae</taxon>
        <taxon>Polyplosphaeria</taxon>
    </lineage>
</organism>
<comment type="caution">
    <text evidence="3">The sequence shown here is derived from an EMBL/GenBank/DDBJ whole genome shotgun (WGS) entry which is preliminary data.</text>
</comment>
<keyword evidence="2" id="KW-0472">Membrane</keyword>
<evidence type="ECO:0000256" key="1">
    <source>
        <dbReference type="SAM" id="Coils"/>
    </source>
</evidence>
<sequence>MEPFSIALGVISLFTTTAGVLTFLASSVEKFDEKIKTWKKYQSRLRFYSHQIMTQKEKLERWEAELATHKRTHNQINFTLWRNAAFETQVKELKDALADLDEYCKNRFTSMHPKAPADSSALDVLTQAFDERQSFSEWMERLY</sequence>
<gene>
    <name evidence="3" type="ORF">EJ04DRAFT_526299</name>
</gene>
<dbReference type="OrthoDB" id="10662324at2759"/>
<evidence type="ECO:0000313" key="4">
    <source>
        <dbReference type="Proteomes" id="UP000799444"/>
    </source>
</evidence>
<protein>
    <submittedName>
        <fullName evidence="3">Uncharacterized protein</fullName>
    </submittedName>
</protein>
<keyword evidence="4" id="KW-1185">Reference proteome</keyword>
<dbReference type="Proteomes" id="UP000799444">
    <property type="component" value="Unassembled WGS sequence"/>
</dbReference>
<reference evidence="3" key="1">
    <citation type="journal article" date="2020" name="Stud. Mycol.">
        <title>101 Dothideomycetes genomes: a test case for predicting lifestyles and emergence of pathogens.</title>
        <authorList>
            <person name="Haridas S."/>
            <person name="Albert R."/>
            <person name="Binder M."/>
            <person name="Bloem J."/>
            <person name="Labutti K."/>
            <person name="Salamov A."/>
            <person name="Andreopoulos B."/>
            <person name="Baker S."/>
            <person name="Barry K."/>
            <person name="Bills G."/>
            <person name="Bluhm B."/>
            <person name="Cannon C."/>
            <person name="Castanera R."/>
            <person name="Culley D."/>
            <person name="Daum C."/>
            <person name="Ezra D."/>
            <person name="Gonzalez J."/>
            <person name="Henrissat B."/>
            <person name="Kuo A."/>
            <person name="Liang C."/>
            <person name="Lipzen A."/>
            <person name="Lutzoni F."/>
            <person name="Magnuson J."/>
            <person name="Mondo S."/>
            <person name="Nolan M."/>
            <person name="Ohm R."/>
            <person name="Pangilinan J."/>
            <person name="Park H.-J."/>
            <person name="Ramirez L."/>
            <person name="Alfaro M."/>
            <person name="Sun H."/>
            <person name="Tritt A."/>
            <person name="Yoshinaga Y."/>
            <person name="Zwiers L.-H."/>
            <person name="Turgeon B."/>
            <person name="Goodwin S."/>
            <person name="Spatafora J."/>
            <person name="Crous P."/>
            <person name="Grigoriev I."/>
        </authorList>
    </citation>
    <scope>NUCLEOTIDE SEQUENCE</scope>
    <source>
        <strain evidence="3">CBS 125425</strain>
    </source>
</reference>
<accession>A0A9P4UWM4</accession>
<keyword evidence="2" id="KW-0812">Transmembrane</keyword>
<dbReference type="AlphaFoldDB" id="A0A9P4UWM4"/>
<dbReference type="EMBL" id="ML996200">
    <property type="protein sequence ID" value="KAF2731202.1"/>
    <property type="molecule type" value="Genomic_DNA"/>
</dbReference>
<feature type="transmembrane region" description="Helical" evidence="2">
    <location>
        <begin position="6"/>
        <end position="26"/>
    </location>
</feature>
<name>A0A9P4UWM4_9PLEO</name>
<feature type="coiled-coil region" evidence="1">
    <location>
        <begin position="45"/>
        <end position="103"/>
    </location>
</feature>
<evidence type="ECO:0000313" key="3">
    <source>
        <dbReference type="EMBL" id="KAF2731202.1"/>
    </source>
</evidence>
<proteinExistence type="predicted"/>